<dbReference type="InterPro" id="IPR012902">
    <property type="entry name" value="N_methyl_site"/>
</dbReference>
<dbReference type="InterPro" id="IPR000983">
    <property type="entry name" value="Bac_GSPG_pilin"/>
</dbReference>
<dbReference type="GO" id="GO:0015627">
    <property type="term" value="C:type II protein secretion system complex"/>
    <property type="evidence" value="ECO:0007669"/>
    <property type="project" value="InterPro"/>
</dbReference>
<dbReference type="Pfam" id="PF07963">
    <property type="entry name" value="N_methyl"/>
    <property type="match status" value="1"/>
</dbReference>
<accession>A0A1J5QJ70</accession>
<evidence type="ECO:0000256" key="6">
    <source>
        <dbReference type="SAM" id="Phobius"/>
    </source>
</evidence>
<name>A0A1J5QJ70_9ZZZZ</name>
<evidence type="ECO:0000256" key="3">
    <source>
        <dbReference type="ARBA" id="ARBA00022692"/>
    </source>
</evidence>
<dbReference type="GO" id="GO:0015628">
    <property type="term" value="P:protein secretion by the type II secretion system"/>
    <property type="evidence" value="ECO:0007669"/>
    <property type="project" value="InterPro"/>
</dbReference>
<protein>
    <submittedName>
        <fullName evidence="7">Type II secretion system protein G</fullName>
    </submittedName>
</protein>
<gene>
    <name evidence="7" type="primary">pulG_5</name>
    <name evidence="7" type="ORF">GALL_346170</name>
</gene>
<dbReference type="PANTHER" id="PTHR30093:SF44">
    <property type="entry name" value="TYPE II SECRETION SYSTEM CORE PROTEIN G"/>
    <property type="match status" value="1"/>
</dbReference>
<dbReference type="InterPro" id="IPR045584">
    <property type="entry name" value="Pilin-like"/>
</dbReference>
<dbReference type="AlphaFoldDB" id="A0A1J5QJ70"/>
<feature type="transmembrane region" description="Helical" evidence="6">
    <location>
        <begin position="22"/>
        <end position="47"/>
    </location>
</feature>
<dbReference type="Gene3D" id="3.30.700.10">
    <property type="entry name" value="Glycoprotein, Type 4 Pilin"/>
    <property type="match status" value="1"/>
</dbReference>
<dbReference type="NCBIfam" id="TIGR02532">
    <property type="entry name" value="IV_pilin_GFxxxE"/>
    <property type="match status" value="1"/>
</dbReference>
<dbReference type="PANTHER" id="PTHR30093">
    <property type="entry name" value="GENERAL SECRETION PATHWAY PROTEIN G"/>
    <property type="match status" value="1"/>
</dbReference>
<dbReference type="GO" id="GO:0016020">
    <property type="term" value="C:membrane"/>
    <property type="evidence" value="ECO:0007669"/>
    <property type="project" value="UniProtKB-SubCell"/>
</dbReference>
<keyword evidence="5 6" id="KW-0472">Membrane</keyword>
<evidence type="ECO:0000313" key="7">
    <source>
        <dbReference type="EMBL" id="OIQ83585.1"/>
    </source>
</evidence>
<organism evidence="7">
    <name type="scientific">mine drainage metagenome</name>
    <dbReference type="NCBI Taxonomy" id="410659"/>
    <lineage>
        <taxon>unclassified sequences</taxon>
        <taxon>metagenomes</taxon>
        <taxon>ecological metagenomes</taxon>
    </lineage>
</organism>
<dbReference type="EMBL" id="MLJW01000690">
    <property type="protein sequence ID" value="OIQ83585.1"/>
    <property type="molecule type" value="Genomic_DNA"/>
</dbReference>
<evidence type="ECO:0000256" key="5">
    <source>
        <dbReference type="ARBA" id="ARBA00023136"/>
    </source>
</evidence>
<keyword evidence="4 6" id="KW-1133">Transmembrane helix</keyword>
<proteinExistence type="predicted"/>
<evidence type="ECO:0000256" key="2">
    <source>
        <dbReference type="ARBA" id="ARBA00022481"/>
    </source>
</evidence>
<reference evidence="7" key="1">
    <citation type="submission" date="2016-10" db="EMBL/GenBank/DDBJ databases">
        <title>Sequence of Gallionella enrichment culture.</title>
        <authorList>
            <person name="Poehlein A."/>
            <person name="Muehling M."/>
            <person name="Daniel R."/>
        </authorList>
    </citation>
    <scope>NUCLEOTIDE SEQUENCE</scope>
</reference>
<evidence type="ECO:0000256" key="4">
    <source>
        <dbReference type="ARBA" id="ARBA00022989"/>
    </source>
</evidence>
<comment type="subcellular location">
    <subcellularLocation>
        <location evidence="1">Membrane</location>
        <topology evidence="1">Single-pass membrane protein</topology>
    </subcellularLocation>
</comment>
<comment type="caution">
    <text evidence="7">The sequence shown here is derived from an EMBL/GenBank/DDBJ whole genome shotgun (WGS) entry which is preliminary data.</text>
</comment>
<keyword evidence="2" id="KW-0488">Methylation</keyword>
<evidence type="ECO:0000256" key="1">
    <source>
        <dbReference type="ARBA" id="ARBA00004167"/>
    </source>
</evidence>
<dbReference type="PRINTS" id="PR00813">
    <property type="entry name" value="BCTERIALGSPG"/>
</dbReference>
<dbReference type="PROSITE" id="PS00409">
    <property type="entry name" value="PROKAR_NTER_METHYL"/>
    <property type="match status" value="1"/>
</dbReference>
<sequence>MISRTLGVLSARRNSLQEKEKGFTLIELLVVIVIIGILAAIAIPVYLGVQNNAKNSAVQSDLTNAKTAVIAYETDKSVLPGVAPDTTALSTAASPAGLGTYGFTQSSNTTSIAYSGVPSATFFCIKAVGVTGKDYYVTDSTGVAAGPTVPTGC</sequence>
<dbReference type="SUPFAM" id="SSF54523">
    <property type="entry name" value="Pili subunits"/>
    <property type="match status" value="1"/>
</dbReference>
<keyword evidence="3 6" id="KW-0812">Transmembrane</keyword>